<comment type="caution">
    <text evidence="4">The sequence shown here is derived from an EMBL/GenBank/DDBJ whole genome shotgun (WGS) entry which is preliminary data.</text>
</comment>
<evidence type="ECO:0000313" key="4">
    <source>
        <dbReference type="EMBL" id="MDR6844834.1"/>
    </source>
</evidence>
<proteinExistence type="predicted"/>
<feature type="domain" description="BD-FAE-like" evidence="3">
    <location>
        <begin position="54"/>
        <end position="265"/>
    </location>
</feature>
<protein>
    <submittedName>
        <fullName evidence="4">Acetyl esterase/lipase</fullName>
    </submittedName>
</protein>
<dbReference type="InterPro" id="IPR029058">
    <property type="entry name" value="AB_hydrolase_fold"/>
</dbReference>
<dbReference type="Proteomes" id="UP001261871">
    <property type="component" value="Unassembled WGS sequence"/>
</dbReference>
<dbReference type="RefSeq" id="WP_310005587.1">
    <property type="nucleotide sequence ID" value="NZ_JAVDTX010000003.1"/>
</dbReference>
<dbReference type="Pfam" id="PF20434">
    <property type="entry name" value="BD-FAE"/>
    <property type="match status" value="1"/>
</dbReference>
<feature type="signal peptide" evidence="2">
    <location>
        <begin position="1"/>
        <end position="22"/>
    </location>
</feature>
<dbReference type="InterPro" id="IPR050300">
    <property type="entry name" value="GDXG_lipolytic_enzyme"/>
</dbReference>
<keyword evidence="1" id="KW-0378">Hydrolase</keyword>
<evidence type="ECO:0000313" key="5">
    <source>
        <dbReference type="Proteomes" id="UP001261871"/>
    </source>
</evidence>
<dbReference type="PANTHER" id="PTHR48081:SF13">
    <property type="entry name" value="ALPHA_BETA HYDROLASE"/>
    <property type="match status" value="1"/>
</dbReference>
<accession>A0ABU1S3V7</accession>
<dbReference type="SUPFAM" id="SSF53474">
    <property type="entry name" value="alpha/beta-Hydrolases"/>
    <property type="match status" value="1"/>
</dbReference>
<keyword evidence="5" id="KW-1185">Reference proteome</keyword>
<keyword evidence="2" id="KW-0732">Signal</keyword>
<reference evidence="4 5" key="1">
    <citation type="submission" date="2023-07" db="EMBL/GenBank/DDBJ databases">
        <title>Sorghum-associated microbial communities from plants grown in Nebraska, USA.</title>
        <authorList>
            <person name="Schachtman D."/>
        </authorList>
    </citation>
    <scope>NUCLEOTIDE SEQUENCE [LARGE SCALE GENOMIC DNA]</scope>
    <source>
        <strain evidence="4 5">BE124</strain>
    </source>
</reference>
<evidence type="ECO:0000256" key="1">
    <source>
        <dbReference type="ARBA" id="ARBA00022801"/>
    </source>
</evidence>
<feature type="chain" id="PRO_5045606841" evidence="2">
    <location>
        <begin position="23"/>
        <end position="309"/>
    </location>
</feature>
<gene>
    <name evidence="4" type="ORF">J2W95_001533</name>
</gene>
<dbReference type="Gene3D" id="3.40.50.1820">
    <property type="entry name" value="alpha/beta hydrolase"/>
    <property type="match status" value="1"/>
</dbReference>
<evidence type="ECO:0000256" key="2">
    <source>
        <dbReference type="SAM" id="SignalP"/>
    </source>
</evidence>
<organism evidence="4 5">
    <name type="scientific">Flavobacterium granuli</name>
    <dbReference type="NCBI Taxonomy" id="280093"/>
    <lineage>
        <taxon>Bacteria</taxon>
        <taxon>Pseudomonadati</taxon>
        <taxon>Bacteroidota</taxon>
        <taxon>Flavobacteriia</taxon>
        <taxon>Flavobacteriales</taxon>
        <taxon>Flavobacteriaceae</taxon>
        <taxon>Flavobacterium</taxon>
    </lineage>
</organism>
<dbReference type="EMBL" id="JAVDTX010000003">
    <property type="protein sequence ID" value="MDR6844834.1"/>
    <property type="molecule type" value="Genomic_DNA"/>
</dbReference>
<dbReference type="PANTHER" id="PTHR48081">
    <property type="entry name" value="AB HYDROLASE SUPERFAMILY PROTEIN C4A8.06C"/>
    <property type="match status" value="1"/>
</dbReference>
<sequence length="309" mass="34128">MKTRKIYTFCLLLFIYGNALHAQMPSKIKDAIPEGTLVQSNIPYASDTLKNHTLDLYIPKHIGNSLPLVVWIHGGGWKGGDKFGDMENMKSTLKAILDNGFAVASIAYRFSTTDIFPAQIQDCNQAVNYLYNNSLKYNLNKNKIAVIGFSAGGHLASLIATSNNNAVNAFYYKNQKPHFKIRGVIDFYGPSDFIARIGSMPLDEGEHKTTSTGLLGAQPLARPDLAKFASPTSYIDKADPPFLIFHGDKDTTVPITLSKLLDSYLKLANVQSEFVIVQGGQHGGELFRSEDIKNKVLAFLNAHLNQKKQ</sequence>
<name>A0ABU1S3V7_9FLAO</name>
<dbReference type="InterPro" id="IPR049492">
    <property type="entry name" value="BD-FAE-like_dom"/>
</dbReference>
<evidence type="ECO:0000259" key="3">
    <source>
        <dbReference type="Pfam" id="PF20434"/>
    </source>
</evidence>